<sequence>MNSKADRSVSRTLMWLGLILTVDLLLLIVFLRWAYVEHYNITTSFFHDDLKFSSLDGSLIERWGYAKEAYIVGLAAYAFSKSKEFFYAAYAVLFLAVLTDDSLQLHEHIGAWLSDPALLGEWGSLPSAALVSGAPLALALHGFRKLPSRRKSPALMLLAGFGIMAFFGVVFDSIHTLLIDAEHFQTISSFIEDGGELMSLTLIITVWRRYMPSIVLAYQPINRQPHLVVEQ</sequence>
<feature type="transmembrane region" description="Helical" evidence="1">
    <location>
        <begin position="125"/>
        <end position="143"/>
    </location>
</feature>
<keyword evidence="1" id="KW-0472">Membrane</keyword>
<evidence type="ECO:0000313" key="3">
    <source>
        <dbReference type="Proteomes" id="UP000240996"/>
    </source>
</evidence>
<gene>
    <name evidence="2" type="ORF">C8J24_3142</name>
</gene>
<comment type="caution">
    <text evidence="2">The sequence shown here is derived from an EMBL/GenBank/DDBJ whole genome shotgun (WGS) entry which is preliminary data.</text>
</comment>
<feature type="transmembrane region" description="Helical" evidence="1">
    <location>
        <begin position="12"/>
        <end position="35"/>
    </location>
</feature>
<dbReference type="Proteomes" id="UP000240996">
    <property type="component" value="Unassembled WGS sequence"/>
</dbReference>
<accession>A0A2T4YNC9</accession>
<dbReference type="RefSeq" id="WP_167396786.1">
    <property type="nucleotide sequence ID" value="NZ_PZZN01000003.1"/>
</dbReference>
<keyword evidence="1" id="KW-0812">Transmembrane</keyword>
<dbReference type="EMBL" id="PZZN01000003">
    <property type="protein sequence ID" value="PTM44926.1"/>
    <property type="molecule type" value="Genomic_DNA"/>
</dbReference>
<evidence type="ECO:0000256" key="1">
    <source>
        <dbReference type="SAM" id="Phobius"/>
    </source>
</evidence>
<name>A0A2T4YNC9_9SPHN</name>
<keyword evidence="3" id="KW-1185">Reference proteome</keyword>
<evidence type="ECO:0000313" key="2">
    <source>
        <dbReference type="EMBL" id="PTM44926.1"/>
    </source>
</evidence>
<protein>
    <submittedName>
        <fullName evidence="2">Uncharacterized protein</fullName>
    </submittedName>
</protein>
<feature type="transmembrane region" description="Helical" evidence="1">
    <location>
        <begin position="155"/>
        <end position="178"/>
    </location>
</feature>
<reference evidence="2 3" key="1">
    <citation type="submission" date="2018-04" db="EMBL/GenBank/DDBJ databases">
        <title>Genomic Encyclopedia of Type Strains, Phase III (KMG-III): the genomes of soil and plant-associated and newly described type strains.</title>
        <authorList>
            <person name="Whitman W."/>
        </authorList>
    </citation>
    <scope>NUCLEOTIDE SEQUENCE [LARGE SCALE GENOMIC DNA]</scope>
    <source>
        <strain evidence="2 3">NW12</strain>
    </source>
</reference>
<dbReference type="AlphaFoldDB" id="A0A2T4YNC9"/>
<organism evidence="2 3">
    <name type="scientific">Sphingomonas aerolata</name>
    <dbReference type="NCBI Taxonomy" id="185951"/>
    <lineage>
        <taxon>Bacteria</taxon>
        <taxon>Pseudomonadati</taxon>
        <taxon>Pseudomonadota</taxon>
        <taxon>Alphaproteobacteria</taxon>
        <taxon>Sphingomonadales</taxon>
        <taxon>Sphingomonadaceae</taxon>
        <taxon>Sphingomonas</taxon>
    </lineage>
</organism>
<proteinExistence type="predicted"/>
<keyword evidence="1" id="KW-1133">Transmembrane helix</keyword>